<dbReference type="Pfam" id="PF21517">
    <property type="entry name" value="HTH_Tnp_Tc3_2_like"/>
    <property type="match status" value="1"/>
</dbReference>
<reference evidence="10" key="1">
    <citation type="submission" date="2020-10" db="EMBL/GenBank/DDBJ databases">
        <authorList>
            <person name="Kikuchi T."/>
        </authorList>
    </citation>
    <scope>NUCLEOTIDE SEQUENCE</scope>
    <source>
        <strain evidence="10">NKZ352</strain>
    </source>
</reference>
<evidence type="ECO:0000256" key="5">
    <source>
        <dbReference type="ARBA" id="ARBA00023157"/>
    </source>
</evidence>
<dbReference type="AlphaFoldDB" id="A0A8S1H0X0"/>
<feature type="signal peptide" evidence="8">
    <location>
        <begin position="1"/>
        <end position="19"/>
    </location>
</feature>
<feature type="chain" id="PRO_5035806044" description="Ig-like domain-containing protein" evidence="8">
    <location>
        <begin position="20"/>
        <end position="1019"/>
    </location>
</feature>
<dbReference type="InterPro" id="IPR007110">
    <property type="entry name" value="Ig-like_dom"/>
</dbReference>
<keyword evidence="3 8" id="KW-0732">Signal</keyword>
<evidence type="ECO:0000256" key="4">
    <source>
        <dbReference type="ARBA" id="ARBA00022737"/>
    </source>
</evidence>
<keyword evidence="7" id="KW-1133">Transmembrane helix</keyword>
<keyword evidence="5" id="KW-1015">Disulfide bond</keyword>
<gene>
    <name evidence="10" type="ORF">CAUJ_LOCUS4277</name>
</gene>
<organism evidence="10 11">
    <name type="scientific">Caenorhabditis auriculariae</name>
    <dbReference type="NCBI Taxonomy" id="2777116"/>
    <lineage>
        <taxon>Eukaryota</taxon>
        <taxon>Metazoa</taxon>
        <taxon>Ecdysozoa</taxon>
        <taxon>Nematoda</taxon>
        <taxon>Chromadorea</taxon>
        <taxon>Rhabditida</taxon>
        <taxon>Rhabditina</taxon>
        <taxon>Rhabditomorpha</taxon>
        <taxon>Rhabditoidea</taxon>
        <taxon>Rhabditidae</taxon>
        <taxon>Peloderinae</taxon>
        <taxon>Caenorhabditis</taxon>
    </lineage>
</organism>
<feature type="domain" description="Ig-like" evidence="9">
    <location>
        <begin position="640"/>
        <end position="718"/>
    </location>
</feature>
<feature type="transmembrane region" description="Helical" evidence="7">
    <location>
        <begin position="745"/>
        <end position="770"/>
    </location>
</feature>
<dbReference type="OrthoDB" id="10061535at2759"/>
<dbReference type="InterPro" id="IPR036179">
    <property type="entry name" value="Ig-like_dom_sf"/>
</dbReference>
<feature type="region of interest" description="Disordered" evidence="6">
    <location>
        <begin position="977"/>
        <end position="1019"/>
    </location>
</feature>
<dbReference type="SMART" id="SM00408">
    <property type="entry name" value="IGc2"/>
    <property type="match status" value="1"/>
</dbReference>
<dbReference type="InterPro" id="IPR001611">
    <property type="entry name" value="Leu-rich_rpt"/>
</dbReference>
<feature type="compositionally biased region" description="Basic and acidic residues" evidence="6">
    <location>
        <begin position="1004"/>
        <end position="1013"/>
    </location>
</feature>
<evidence type="ECO:0000256" key="8">
    <source>
        <dbReference type="SAM" id="SignalP"/>
    </source>
</evidence>
<keyword evidence="4" id="KW-0677">Repeat</keyword>
<dbReference type="Gene3D" id="3.30.420.10">
    <property type="entry name" value="Ribonuclease H-like superfamily/Ribonuclease H"/>
    <property type="match status" value="1"/>
</dbReference>
<dbReference type="PROSITE" id="PS51450">
    <property type="entry name" value="LRR"/>
    <property type="match status" value="1"/>
</dbReference>
<dbReference type="EMBL" id="CAJGYM010000008">
    <property type="protein sequence ID" value="CAD6188358.1"/>
    <property type="molecule type" value="Genomic_DNA"/>
</dbReference>
<dbReference type="GO" id="GO:0005634">
    <property type="term" value="C:nucleus"/>
    <property type="evidence" value="ECO:0007669"/>
    <property type="project" value="UniProtKB-SubCell"/>
</dbReference>
<dbReference type="Gene3D" id="1.10.10.10">
    <property type="entry name" value="Winged helix-like DNA-binding domain superfamily/Winged helix DNA-binding domain"/>
    <property type="match status" value="1"/>
</dbReference>
<evidence type="ECO:0000259" key="9">
    <source>
        <dbReference type="PROSITE" id="PS50835"/>
    </source>
</evidence>
<dbReference type="Gene3D" id="3.80.10.10">
    <property type="entry name" value="Ribonuclease Inhibitor"/>
    <property type="match status" value="1"/>
</dbReference>
<dbReference type="PROSITE" id="PS50835">
    <property type="entry name" value="IG_LIKE"/>
    <property type="match status" value="1"/>
</dbReference>
<evidence type="ECO:0000256" key="7">
    <source>
        <dbReference type="SAM" id="Phobius"/>
    </source>
</evidence>
<dbReference type="InterPro" id="IPR013783">
    <property type="entry name" value="Ig-like_fold"/>
</dbReference>
<evidence type="ECO:0000256" key="2">
    <source>
        <dbReference type="ARBA" id="ARBA00022614"/>
    </source>
</evidence>
<dbReference type="CDD" id="cd00096">
    <property type="entry name" value="Ig"/>
    <property type="match status" value="1"/>
</dbReference>
<dbReference type="SUPFAM" id="SSF52058">
    <property type="entry name" value="L domain-like"/>
    <property type="match status" value="1"/>
</dbReference>
<keyword evidence="7" id="KW-0812">Transmembrane</keyword>
<dbReference type="InterPro" id="IPR003598">
    <property type="entry name" value="Ig_sub2"/>
</dbReference>
<protein>
    <recommendedName>
        <fullName evidence="9">Ig-like domain-containing protein</fullName>
    </recommendedName>
</protein>
<dbReference type="InterPro" id="IPR009057">
    <property type="entry name" value="Homeodomain-like_sf"/>
</dbReference>
<evidence type="ECO:0000313" key="11">
    <source>
        <dbReference type="Proteomes" id="UP000835052"/>
    </source>
</evidence>
<comment type="caution">
    <text evidence="10">The sequence shown here is derived from an EMBL/GenBank/DDBJ whole genome shotgun (WGS) entry which is preliminary data.</text>
</comment>
<dbReference type="Gene3D" id="2.60.40.10">
    <property type="entry name" value="Immunoglobulins"/>
    <property type="match status" value="1"/>
</dbReference>
<evidence type="ECO:0000313" key="10">
    <source>
        <dbReference type="EMBL" id="CAD6188358.1"/>
    </source>
</evidence>
<comment type="subcellular location">
    <subcellularLocation>
        <location evidence="1">Nucleus</location>
    </subcellularLocation>
</comment>
<evidence type="ECO:0000256" key="3">
    <source>
        <dbReference type="ARBA" id="ARBA00022729"/>
    </source>
</evidence>
<proteinExistence type="predicted"/>
<dbReference type="InterPro" id="IPR036397">
    <property type="entry name" value="RNaseH_sf"/>
</dbReference>
<dbReference type="GO" id="GO:0003677">
    <property type="term" value="F:DNA binding"/>
    <property type="evidence" value="ECO:0007669"/>
    <property type="project" value="InterPro"/>
</dbReference>
<dbReference type="InterPro" id="IPR032675">
    <property type="entry name" value="LRR_dom_sf"/>
</dbReference>
<keyword evidence="11" id="KW-1185">Reference proteome</keyword>
<name>A0A8S1H0X0_9PELO</name>
<accession>A0A8S1H0X0</accession>
<sequence length="1019" mass="116307">MKALSLLLAFHLSASFGESLINLTSNPCAQVLGCKCVDSKPSDVVCHSIARETLDDLSRFYSKAERFRFYKWFSESVDLDLFANFTNLQELWITGYVEDVTATKLLKRLKTLDLSENYLQNHEKLCSVFPFLPSLQTLNVAHNLLGHFGDCAANSTKSLTALKLNDNQIANIGELPTSLQLLDVSFNYLTDARNISRRAANLNISNNPITSWKKWVFPNLVVLDASTVATESFSIEGPLLQTLYLDNAKLRFLNFHLDNTEKAVIDALLNNGLSHREIARQTGRSRRTIDRYARNPQEYGTAIHSGRHRLLSVQAERDVCRKASNSTKSANQIRSEIPVNVSKDTILRTIHRSGRLVNTPMKAAPRLQQRHKNERLQFARSNMATDWNKIIFSDEKKFNLDAPDGYAHYWRDLRKDPMYFSKRNFGGGSLMVWAAFCGNGTVALSFIGTRTNSQDYQQLLAQHLLPYLRRRRRANMIYQQDNASVHNSTLAWFAANNVVLLDWPAVNANAKQYTTVNDLKRAIRAEWDGLDKSLLQISAKNTRNLEVLSGSLPPRVNQLFLTNTKLRALPQNFFASTNISTVDLSGNDFDCDSCVLRWAQPVFSQLEDLKAKCKLNQTASFDNCTLGISKERQIQRGLYGTDSIITCAAYGNPMPSIKWYRYRPVEYLGSYDPQTDKVDTTNVSESAKKLYSVTSGGQLLLKNVNRSSIERYICVAENMNGIVYEPIHFRLDYTNWYSLNIFNSVFWGGLATAFLVCAVSFLFNITWILTRKSILWWIQRAERLSRVRKMVEAMEKYRARQMESLHDKYTKRVQLVSDNYHQQVEALRISYTAQADKFRDYRTAQMGAVSAQLDNIRDNYNSQLARVREYGSKRAEQLWESYERQVNRMRAFSLQQRLKLMRQYKVKQRYLNKLLESFQDTSNPEEMLKHEEEVRAALELPEAPPLADADLPGSAAHLSRTSSFLSLPEYVIDEEGFRRPSPLTGASSSAVRFAPIQPVPKSTTKSELEKPRSDSSPQP</sequence>
<dbReference type="PANTHER" id="PTHR24366">
    <property type="entry name" value="IG(IMMUNOGLOBULIN) AND LRR(LEUCINE RICH REPEAT) DOMAINS"/>
    <property type="match status" value="1"/>
</dbReference>
<dbReference type="Proteomes" id="UP000835052">
    <property type="component" value="Unassembled WGS sequence"/>
</dbReference>
<evidence type="ECO:0000256" key="1">
    <source>
        <dbReference type="ARBA" id="ARBA00004123"/>
    </source>
</evidence>
<dbReference type="InterPro" id="IPR048703">
    <property type="entry name" value="Tnp_Tc3-like_HTH"/>
</dbReference>
<dbReference type="Gene3D" id="1.10.10.60">
    <property type="entry name" value="Homeodomain-like"/>
    <property type="match status" value="1"/>
</dbReference>
<dbReference type="Pfam" id="PF11427">
    <property type="entry name" value="HTH_Tnp_Tc3_1"/>
    <property type="match status" value="1"/>
</dbReference>
<dbReference type="PANTHER" id="PTHR24366:SF170">
    <property type="entry name" value="RE50361P"/>
    <property type="match status" value="1"/>
</dbReference>
<dbReference type="SUPFAM" id="SSF48726">
    <property type="entry name" value="Immunoglobulin"/>
    <property type="match status" value="1"/>
</dbReference>
<dbReference type="InterPro" id="IPR025898">
    <property type="entry name" value="Tc3_transposase_DNA-bd_dom"/>
</dbReference>
<dbReference type="InterPro" id="IPR036388">
    <property type="entry name" value="WH-like_DNA-bd_sf"/>
</dbReference>
<keyword evidence="2" id="KW-0433">Leucine-rich repeat</keyword>
<evidence type="ECO:0000256" key="6">
    <source>
        <dbReference type="SAM" id="MobiDB-lite"/>
    </source>
</evidence>
<dbReference type="SUPFAM" id="SSF46689">
    <property type="entry name" value="Homeodomain-like"/>
    <property type="match status" value="2"/>
</dbReference>
<keyword evidence="7" id="KW-0472">Membrane</keyword>